<gene>
    <name evidence="1" type="ORF">CRENBAI_004863</name>
</gene>
<reference evidence="1 2" key="1">
    <citation type="submission" date="2021-06" db="EMBL/GenBank/DDBJ databases">
        <authorList>
            <person name="Palmer J.M."/>
        </authorList>
    </citation>
    <scope>NUCLEOTIDE SEQUENCE [LARGE SCALE GENOMIC DNA]</scope>
    <source>
        <strain evidence="1 2">MEX-2019</strain>
        <tissue evidence="1">Muscle</tissue>
    </source>
</reference>
<dbReference type="Proteomes" id="UP001311232">
    <property type="component" value="Unassembled WGS sequence"/>
</dbReference>
<name>A0AAV9RNE5_9TELE</name>
<evidence type="ECO:0000313" key="1">
    <source>
        <dbReference type="EMBL" id="KAK5610428.1"/>
    </source>
</evidence>
<comment type="caution">
    <text evidence="1">The sequence shown here is derived from an EMBL/GenBank/DDBJ whole genome shotgun (WGS) entry which is preliminary data.</text>
</comment>
<protein>
    <submittedName>
        <fullName evidence="1">Uncharacterized protein</fullName>
    </submittedName>
</protein>
<sequence length="102" mass="11353">MTFVEEAGPTWADQRQMTMHTHTHTLIPNGNLERLINLTVMLSDCGRKQEYPERTRACTERTCRKTIGWDSSPGPSCCKATVLTAAPVPLSKTNIVLVIVLI</sequence>
<evidence type="ECO:0000313" key="2">
    <source>
        <dbReference type="Proteomes" id="UP001311232"/>
    </source>
</evidence>
<keyword evidence="2" id="KW-1185">Reference proteome</keyword>
<dbReference type="EMBL" id="JAHHUM010001571">
    <property type="protein sequence ID" value="KAK5610428.1"/>
    <property type="molecule type" value="Genomic_DNA"/>
</dbReference>
<dbReference type="AlphaFoldDB" id="A0AAV9RNE5"/>
<organism evidence="1 2">
    <name type="scientific">Crenichthys baileyi</name>
    <name type="common">White River springfish</name>
    <dbReference type="NCBI Taxonomy" id="28760"/>
    <lineage>
        <taxon>Eukaryota</taxon>
        <taxon>Metazoa</taxon>
        <taxon>Chordata</taxon>
        <taxon>Craniata</taxon>
        <taxon>Vertebrata</taxon>
        <taxon>Euteleostomi</taxon>
        <taxon>Actinopterygii</taxon>
        <taxon>Neopterygii</taxon>
        <taxon>Teleostei</taxon>
        <taxon>Neoteleostei</taxon>
        <taxon>Acanthomorphata</taxon>
        <taxon>Ovalentaria</taxon>
        <taxon>Atherinomorphae</taxon>
        <taxon>Cyprinodontiformes</taxon>
        <taxon>Goodeidae</taxon>
        <taxon>Crenichthys</taxon>
    </lineage>
</organism>
<accession>A0AAV9RNE5</accession>
<proteinExistence type="predicted"/>